<reference evidence="1 2" key="1">
    <citation type="journal article" date="2020" name="Cell">
        <title>Large-Scale Comparative Analyses of Tick Genomes Elucidate Their Genetic Diversity and Vector Capacities.</title>
        <authorList>
            <consortium name="Tick Genome and Microbiome Consortium (TIGMIC)"/>
            <person name="Jia N."/>
            <person name="Wang J."/>
            <person name="Shi W."/>
            <person name="Du L."/>
            <person name="Sun Y."/>
            <person name="Zhan W."/>
            <person name="Jiang J.F."/>
            <person name="Wang Q."/>
            <person name="Zhang B."/>
            <person name="Ji P."/>
            <person name="Bell-Sakyi L."/>
            <person name="Cui X.M."/>
            <person name="Yuan T.T."/>
            <person name="Jiang B.G."/>
            <person name="Yang W.F."/>
            <person name="Lam T.T."/>
            <person name="Chang Q.C."/>
            <person name="Ding S.J."/>
            <person name="Wang X.J."/>
            <person name="Zhu J.G."/>
            <person name="Ruan X.D."/>
            <person name="Zhao L."/>
            <person name="Wei J.T."/>
            <person name="Ye R.Z."/>
            <person name="Que T.C."/>
            <person name="Du C.H."/>
            <person name="Zhou Y.H."/>
            <person name="Cheng J.X."/>
            <person name="Dai P.F."/>
            <person name="Guo W.B."/>
            <person name="Han X.H."/>
            <person name="Huang E.J."/>
            <person name="Li L.F."/>
            <person name="Wei W."/>
            <person name="Gao Y.C."/>
            <person name="Liu J.Z."/>
            <person name="Shao H.Z."/>
            <person name="Wang X."/>
            <person name="Wang C.C."/>
            <person name="Yang T.C."/>
            <person name="Huo Q.B."/>
            <person name="Li W."/>
            <person name="Chen H.Y."/>
            <person name="Chen S.E."/>
            <person name="Zhou L.G."/>
            <person name="Ni X.B."/>
            <person name="Tian J.H."/>
            <person name="Sheng Y."/>
            <person name="Liu T."/>
            <person name="Pan Y.S."/>
            <person name="Xia L.Y."/>
            <person name="Li J."/>
            <person name="Zhao F."/>
            <person name="Cao W.C."/>
        </authorList>
    </citation>
    <scope>NUCLEOTIDE SEQUENCE [LARGE SCALE GENOMIC DNA]</scope>
    <source>
        <strain evidence="1">Iper-2018</strain>
    </source>
</reference>
<gene>
    <name evidence="1" type="ORF">HPB47_021709</name>
</gene>
<dbReference type="EMBL" id="JABSTQ010009217">
    <property type="protein sequence ID" value="KAG0431514.1"/>
    <property type="molecule type" value="Genomic_DNA"/>
</dbReference>
<protein>
    <submittedName>
        <fullName evidence="1">Uncharacterized protein</fullName>
    </submittedName>
</protein>
<sequence length="527" mass="59362">MPSRRRNYCFAPGCRTGYSRAKGVPKASLFNVPQDVERRKQWERNLHRTTVHLIDGVEVRIPRGRPLLTKDAIPTILPNLPAYLSKKTAKPRKKRKRCESEATTSNSKSQRMPDHDLQESPTLSSSAEAEDLLEKVETFELCVGALDAKGYDPSFFTERLQEQAMKDTTQKMRALNASVTEEALNEQISKLPPKQQESVRQCFLASRVKKRGFHYSKMWILECIIMKMKSARLYDHVRDNEILALPSKSTLKRYMAVYRTAFGFSKKVLEKLKRKTQDMNSFKKHGGLLVDELKLSEHLCVKQSGQIEGFVDLGDYTSAEEKSVQSDHGMVIMFVPFVGKWSQVTMHHVREAFKIDASSLTLKAMPGITKCQLQPNAFEKMRVGLAFQLFADRVLQGLHLYKDEIEARTGTISATQEFFRAVIASFLEYLAAWESHADGAGGFLSESTAVGLRVTLSSTLELLSYLTEEFALPCALIGLFLRSPSPSSSPLPRLPRAITVHAMRSDLPASRVLSLAPTHFTRPRGST</sequence>
<name>A0AC60QBR6_IXOPE</name>
<keyword evidence="2" id="KW-1185">Reference proteome</keyword>
<evidence type="ECO:0000313" key="1">
    <source>
        <dbReference type="EMBL" id="KAG0431514.1"/>
    </source>
</evidence>
<organism evidence="1 2">
    <name type="scientific">Ixodes persulcatus</name>
    <name type="common">Taiga tick</name>
    <dbReference type="NCBI Taxonomy" id="34615"/>
    <lineage>
        <taxon>Eukaryota</taxon>
        <taxon>Metazoa</taxon>
        <taxon>Ecdysozoa</taxon>
        <taxon>Arthropoda</taxon>
        <taxon>Chelicerata</taxon>
        <taxon>Arachnida</taxon>
        <taxon>Acari</taxon>
        <taxon>Parasitiformes</taxon>
        <taxon>Ixodida</taxon>
        <taxon>Ixodoidea</taxon>
        <taxon>Ixodidae</taxon>
        <taxon>Ixodinae</taxon>
        <taxon>Ixodes</taxon>
    </lineage>
</organism>
<evidence type="ECO:0000313" key="2">
    <source>
        <dbReference type="Proteomes" id="UP000805193"/>
    </source>
</evidence>
<accession>A0AC60QBR6</accession>
<proteinExistence type="predicted"/>
<dbReference type="Proteomes" id="UP000805193">
    <property type="component" value="Unassembled WGS sequence"/>
</dbReference>
<comment type="caution">
    <text evidence="1">The sequence shown here is derived from an EMBL/GenBank/DDBJ whole genome shotgun (WGS) entry which is preliminary data.</text>
</comment>